<feature type="compositionally biased region" description="Polar residues" evidence="1">
    <location>
        <begin position="416"/>
        <end position="425"/>
    </location>
</feature>
<feature type="region of interest" description="Disordered" evidence="1">
    <location>
        <begin position="211"/>
        <end position="444"/>
    </location>
</feature>
<evidence type="ECO:0000313" key="4">
    <source>
        <dbReference type="Proteomes" id="UP000541444"/>
    </source>
</evidence>
<keyword evidence="4" id="KW-1185">Reference proteome</keyword>
<reference evidence="3 4" key="1">
    <citation type="journal article" date="2020" name="IScience">
        <title>Genome Sequencing of the Endangered Kingdonia uniflora (Circaeasteraceae, Ranunculales) Reveals Potential Mechanisms of Evolutionary Specialization.</title>
        <authorList>
            <person name="Sun Y."/>
            <person name="Deng T."/>
            <person name="Zhang A."/>
            <person name="Moore M.J."/>
            <person name="Landis J.B."/>
            <person name="Lin N."/>
            <person name="Zhang H."/>
            <person name="Zhang X."/>
            <person name="Huang J."/>
            <person name="Zhang X."/>
            <person name="Sun H."/>
            <person name="Wang H."/>
        </authorList>
    </citation>
    <scope>NUCLEOTIDE SEQUENCE [LARGE SCALE GENOMIC DNA]</scope>
    <source>
        <strain evidence="3">TB1705</strain>
        <tissue evidence="3">Leaf</tissue>
    </source>
</reference>
<evidence type="ECO:0000256" key="1">
    <source>
        <dbReference type="SAM" id="MobiDB-lite"/>
    </source>
</evidence>
<protein>
    <recommendedName>
        <fullName evidence="2">MULE transposase domain-containing protein</fullName>
    </recommendedName>
</protein>
<feature type="domain" description="MULE transposase" evidence="2">
    <location>
        <begin position="50"/>
        <end position="144"/>
    </location>
</feature>
<evidence type="ECO:0000259" key="2">
    <source>
        <dbReference type="Pfam" id="PF10551"/>
    </source>
</evidence>
<dbReference type="PANTHER" id="PTHR31973:SF187">
    <property type="entry name" value="MUTATOR TRANSPOSASE MUDRA PROTEIN"/>
    <property type="match status" value="1"/>
</dbReference>
<name>A0A7J7M9Y6_9MAGN</name>
<feature type="compositionally biased region" description="Low complexity" evidence="1">
    <location>
        <begin position="264"/>
        <end position="280"/>
    </location>
</feature>
<proteinExistence type="predicted"/>
<dbReference type="Pfam" id="PF10551">
    <property type="entry name" value="MULE"/>
    <property type="match status" value="1"/>
</dbReference>
<dbReference type="PANTHER" id="PTHR31973">
    <property type="entry name" value="POLYPROTEIN, PUTATIVE-RELATED"/>
    <property type="match status" value="1"/>
</dbReference>
<feature type="compositionally biased region" description="Polar residues" evidence="1">
    <location>
        <begin position="341"/>
        <end position="353"/>
    </location>
</feature>
<sequence>MQELCRQVLLSNPGSIAKCGCDPHTKMWIGTCIAFKASLDGFVQGCRSIVGLDGCFLKGKYGGQCLEIVSLDGSNGLFPVAFYLYRSECTETWTTFLEMLAPFLTMHPSKLTFNSDGQKGLVESVSQIFLQQNHRFCFRHMWKNFKKEFRGLHLERSCWDAAKAFIKTDKKIFLDQLERYQPDAKAWFCSKYHMVAAYRRSYKGSALPISDPSLWEKPNSDMLPPPLERGTGRPRKTYKGPPPAAPRPRNSQPTTRTDRRGSRPRGSIPRNNSPTRVGVGIRVGVGMRGRGTRGGVARGGAARGSVVGGGATRARQQSTNNPRGGVNKSRGGLTGGGATRVHTQASQQSTNNARGGLTGVGAARLHTQASQQSTSNARGGLTGGGAARDHTQASQQSTNNARCGLTRGGAARVHTQDSQQSTNNARGGLTRGGILFSQPSQGSGITQALKNVNPYKKDKWII</sequence>
<organism evidence="3 4">
    <name type="scientific">Kingdonia uniflora</name>
    <dbReference type="NCBI Taxonomy" id="39325"/>
    <lineage>
        <taxon>Eukaryota</taxon>
        <taxon>Viridiplantae</taxon>
        <taxon>Streptophyta</taxon>
        <taxon>Embryophyta</taxon>
        <taxon>Tracheophyta</taxon>
        <taxon>Spermatophyta</taxon>
        <taxon>Magnoliopsida</taxon>
        <taxon>Ranunculales</taxon>
        <taxon>Circaeasteraceae</taxon>
        <taxon>Kingdonia</taxon>
    </lineage>
</organism>
<feature type="compositionally biased region" description="Gly residues" evidence="1">
    <location>
        <begin position="281"/>
        <end position="311"/>
    </location>
</feature>
<comment type="caution">
    <text evidence="3">The sequence shown here is derived from an EMBL/GenBank/DDBJ whole genome shotgun (WGS) entry which is preliminary data.</text>
</comment>
<gene>
    <name evidence="3" type="ORF">GIB67_001978</name>
</gene>
<feature type="compositionally biased region" description="Polar residues" evidence="1">
    <location>
        <begin position="367"/>
        <end position="376"/>
    </location>
</feature>
<dbReference type="OrthoDB" id="785835at2759"/>
<dbReference type="InterPro" id="IPR018289">
    <property type="entry name" value="MULE_transposase_dom"/>
</dbReference>
<dbReference type="Proteomes" id="UP000541444">
    <property type="component" value="Unassembled WGS sequence"/>
</dbReference>
<accession>A0A7J7M9Y6</accession>
<evidence type="ECO:0000313" key="3">
    <source>
        <dbReference type="EMBL" id="KAF6151695.1"/>
    </source>
</evidence>
<feature type="compositionally biased region" description="Polar residues" evidence="1">
    <location>
        <begin position="392"/>
        <end position="401"/>
    </location>
</feature>
<dbReference type="AlphaFoldDB" id="A0A7J7M9Y6"/>
<dbReference type="EMBL" id="JACGCM010001662">
    <property type="protein sequence ID" value="KAF6151695.1"/>
    <property type="molecule type" value="Genomic_DNA"/>
</dbReference>